<dbReference type="Gene3D" id="4.10.240.10">
    <property type="entry name" value="Zn(2)-C6 fungal-type DNA-binding domain"/>
    <property type="match status" value="1"/>
</dbReference>
<dbReference type="GO" id="GO:0006351">
    <property type="term" value="P:DNA-templated transcription"/>
    <property type="evidence" value="ECO:0007669"/>
    <property type="project" value="InterPro"/>
</dbReference>
<evidence type="ECO:0000256" key="1">
    <source>
        <dbReference type="ARBA" id="ARBA00004123"/>
    </source>
</evidence>
<dbReference type="GO" id="GO:0005634">
    <property type="term" value="C:nucleus"/>
    <property type="evidence" value="ECO:0007669"/>
    <property type="project" value="UniProtKB-SubCell"/>
</dbReference>
<dbReference type="Pfam" id="PF04082">
    <property type="entry name" value="Fungal_trans"/>
    <property type="match status" value="1"/>
</dbReference>
<dbReference type="AlphaFoldDB" id="W9XX51"/>
<feature type="region of interest" description="Disordered" evidence="7">
    <location>
        <begin position="629"/>
        <end position="676"/>
    </location>
</feature>
<keyword evidence="5" id="KW-0804">Transcription</keyword>
<feature type="domain" description="Zn(2)-C6 fungal-type" evidence="8">
    <location>
        <begin position="29"/>
        <end position="56"/>
    </location>
</feature>
<keyword evidence="3" id="KW-0805">Transcription regulation</keyword>
<dbReference type="InterPro" id="IPR050613">
    <property type="entry name" value="Sec_Metabolite_Reg"/>
</dbReference>
<dbReference type="PROSITE" id="PS00463">
    <property type="entry name" value="ZN2_CY6_FUNGAL_1"/>
    <property type="match status" value="1"/>
</dbReference>
<dbReference type="InterPro" id="IPR001138">
    <property type="entry name" value="Zn2Cys6_DnaBD"/>
</dbReference>
<feature type="region of interest" description="Disordered" evidence="7">
    <location>
        <begin position="1"/>
        <end position="26"/>
    </location>
</feature>
<dbReference type="GO" id="GO:0000981">
    <property type="term" value="F:DNA-binding transcription factor activity, RNA polymerase II-specific"/>
    <property type="evidence" value="ECO:0007669"/>
    <property type="project" value="InterPro"/>
</dbReference>
<proteinExistence type="predicted"/>
<dbReference type="OrthoDB" id="3014581at2759"/>
<keyword evidence="4" id="KW-0238">DNA-binding</keyword>
<dbReference type="GO" id="GO:0008270">
    <property type="term" value="F:zinc ion binding"/>
    <property type="evidence" value="ECO:0007669"/>
    <property type="project" value="InterPro"/>
</dbReference>
<dbReference type="STRING" id="1182542.W9XX51"/>
<evidence type="ECO:0000256" key="4">
    <source>
        <dbReference type="ARBA" id="ARBA00023125"/>
    </source>
</evidence>
<dbReference type="CDD" id="cd00067">
    <property type="entry name" value="GAL4"/>
    <property type="match status" value="1"/>
</dbReference>
<organism evidence="9 10">
    <name type="scientific">Capronia epimyces CBS 606.96</name>
    <dbReference type="NCBI Taxonomy" id="1182542"/>
    <lineage>
        <taxon>Eukaryota</taxon>
        <taxon>Fungi</taxon>
        <taxon>Dikarya</taxon>
        <taxon>Ascomycota</taxon>
        <taxon>Pezizomycotina</taxon>
        <taxon>Eurotiomycetes</taxon>
        <taxon>Chaetothyriomycetidae</taxon>
        <taxon>Chaetothyriales</taxon>
        <taxon>Herpotrichiellaceae</taxon>
        <taxon>Capronia</taxon>
    </lineage>
</organism>
<accession>W9XX51</accession>
<dbReference type="PANTHER" id="PTHR31001:SF90">
    <property type="entry name" value="CENTROMERE DNA-BINDING PROTEIN COMPLEX CBF3 SUBUNIT B"/>
    <property type="match status" value="1"/>
</dbReference>
<dbReference type="eggNOG" id="ENOG502SJ9D">
    <property type="taxonomic scope" value="Eukaryota"/>
</dbReference>
<keyword evidence="2" id="KW-0479">Metal-binding</keyword>
<comment type="caution">
    <text evidence="9">The sequence shown here is derived from an EMBL/GenBank/DDBJ whole genome shotgun (WGS) entry which is preliminary data.</text>
</comment>
<dbReference type="GeneID" id="19169937"/>
<sequence>MSVNGQKTHTHTHTHTANPLKRPRQEPVSCHFCRSKKLKCNRQRPCSNCTARGLACNGNGQAQPASVDVNHDSILTRLKRLEDMVLGPGPSQLQHGLSVLNQTSQPSPLLTQSRPTPSPMACLSPASEYEEAVQSLENMGAREEPWFSPSSGGAGPDFRISPTRQIPDAYGVGQTQAAHGQQDSRCFFLPPKEEADLLMDHYTSYIDALQHVIYIPHVRTLMASVYSQLEQGLPAVHSHIALVLSIFASSAVLIAGNAGGGGLQHRFEPSAAYQASKIWANATLEVLDLCRRRASGSLEDAQASIIIGFLLYHMEGFSVRVRFLFTGAVAVARDLCLHRIDMPSNQPSHSSNPIHTEIKRRVWWHIVATDWLLSLNGGPQEGTYLVQPRHMRVNLPRNVEDEDLVHDDPPIDRPLSEPTTMSYYIQRLKLADICRSVVDVMPLCSFLIDYQDVIALDRKFEDFFDNLPIFLKTDDKSRLESEAIMRKHPHMRIQRYILGTMGLIRRCKLHQPFLIRRPTEGHYNYSRNVSLQCARSVLGLKRLLDAEHVSTLNATIRPGVLAYPIFMATIVLVMDLCFNRNEGDDAARNAEVRDACKALEDCLSPSQPHVAHDTLNSLMDTLRKHKVKLHNPPGDTVQKAPGPESVAMPQPPKEELPSTRHVSNGPPNPQSRLYDNPQNVLSDFDEIWKQYVEYGPNMDMPDWDSLFNDLDSRLF</sequence>
<evidence type="ECO:0000256" key="3">
    <source>
        <dbReference type="ARBA" id="ARBA00023015"/>
    </source>
</evidence>
<dbReference type="InterPro" id="IPR007219">
    <property type="entry name" value="XnlR_reg_dom"/>
</dbReference>
<keyword evidence="10" id="KW-1185">Reference proteome</keyword>
<dbReference type="RefSeq" id="XP_007734137.1">
    <property type="nucleotide sequence ID" value="XM_007735947.1"/>
</dbReference>
<dbReference type="SMART" id="SM00066">
    <property type="entry name" value="GAL4"/>
    <property type="match status" value="1"/>
</dbReference>
<dbReference type="Pfam" id="PF00172">
    <property type="entry name" value="Zn_clus"/>
    <property type="match status" value="1"/>
</dbReference>
<feature type="compositionally biased region" description="Polar residues" evidence="7">
    <location>
        <begin position="104"/>
        <end position="115"/>
    </location>
</feature>
<reference evidence="9 10" key="1">
    <citation type="submission" date="2013-03" db="EMBL/GenBank/DDBJ databases">
        <title>The Genome Sequence of Capronia epimyces CBS 606.96.</title>
        <authorList>
            <consortium name="The Broad Institute Genomics Platform"/>
            <person name="Cuomo C."/>
            <person name="de Hoog S."/>
            <person name="Gorbushina A."/>
            <person name="Walker B."/>
            <person name="Young S.K."/>
            <person name="Zeng Q."/>
            <person name="Gargeya S."/>
            <person name="Fitzgerald M."/>
            <person name="Haas B."/>
            <person name="Abouelleil A."/>
            <person name="Allen A.W."/>
            <person name="Alvarado L."/>
            <person name="Arachchi H.M."/>
            <person name="Berlin A.M."/>
            <person name="Chapman S.B."/>
            <person name="Gainer-Dewar J."/>
            <person name="Goldberg J."/>
            <person name="Griggs A."/>
            <person name="Gujja S."/>
            <person name="Hansen M."/>
            <person name="Howarth C."/>
            <person name="Imamovic A."/>
            <person name="Ireland A."/>
            <person name="Larimer J."/>
            <person name="McCowan C."/>
            <person name="Murphy C."/>
            <person name="Pearson M."/>
            <person name="Poon T.W."/>
            <person name="Priest M."/>
            <person name="Roberts A."/>
            <person name="Saif S."/>
            <person name="Shea T."/>
            <person name="Sisk P."/>
            <person name="Sykes S."/>
            <person name="Wortman J."/>
            <person name="Nusbaum C."/>
            <person name="Birren B."/>
        </authorList>
    </citation>
    <scope>NUCLEOTIDE SEQUENCE [LARGE SCALE GENOMIC DNA]</scope>
    <source>
        <strain evidence="9 10">CBS 606.96</strain>
    </source>
</reference>
<dbReference type="PANTHER" id="PTHR31001">
    <property type="entry name" value="UNCHARACTERIZED TRANSCRIPTIONAL REGULATORY PROTEIN"/>
    <property type="match status" value="1"/>
</dbReference>
<evidence type="ECO:0000256" key="5">
    <source>
        <dbReference type="ARBA" id="ARBA00023163"/>
    </source>
</evidence>
<evidence type="ECO:0000256" key="7">
    <source>
        <dbReference type="SAM" id="MobiDB-lite"/>
    </source>
</evidence>
<dbReference type="Proteomes" id="UP000019478">
    <property type="component" value="Unassembled WGS sequence"/>
</dbReference>
<comment type="subcellular location">
    <subcellularLocation>
        <location evidence="1">Nucleus</location>
    </subcellularLocation>
</comment>
<evidence type="ECO:0000259" key="8">
    <source>
        <dbReference type="PROSITE" id="PS50048"/>
    </source>
</evidence>
<feature type="region of interest" description="Disordered" evidence="7">
    <location>
        <begin position="104"/>
        <end position="123"/>
    </location>
</feature>
<dbReference type="InterPro" id="IPR036864">
    <property type="entry name" value="Zn2-C6_fun-type_DNA-bd_sf"/>
</dbReference>
<evidence type="ECO:0000256" key="6">
    <source>
        <dbReference type="ARBA" id="ARBA00023242"/>
    </source>
</evidence>
<dbReference type="PROSITE" id="PS50048">
    <property type="entry name" value="ZN2_CY6_FUNGAL_2"/>
    <property type="match status" value="1"/>
</dbReference>
<name>W9XX51_9EURO</name>
<evidence type="ECO:0000256" key="2">
    <source>
        <dbReference type="ARBA" id="ARBA00022723"/>
    </source>
</evidence>
<evidence type="ECO:0000313" key="9">
    <source>
        <dbReference type="EMBL" id="EXJ85152.1"/>
    </source>
</evidence>
<gene>
    <name evidence="9" type="ORF">A1O3_05827</name>
</gene>
<dbReference type="CDD" id="cd12148">
    <property type="entry name" value="fungal_TF_MHR"/>
    <property type="match status" value="1"/>
</dbReference>
<dbReference type="HOGENOM" id="CLU_013260_0_0_1"/>
<protein>
    <recommendedName>
        <fullName evidence="8">Zn(2)-C6 fungal-type domain-containing protein</fullName>
    </recommendedName>
</protein>
<dbReference type="SUPFAM" id="SSF57701">
    <property type="entry name" value="Zn2/Cys6 DNA-binding domain"/>
    <property type="match status" value="1"/>
</dbReference>
<dbReference type="GO" id="GO:0003677">
    <property type="term" value="F:DNA binding"/>
    <property type="evidence" value="ECO:0007669"/>
    <property type="project" value="UniProtKB-KW"/>
</dbReference>
<keyword evidence="6" id="KW-0539">Nucleus</keyword>
<dbReference type="EMBL" id="AMGY01000004">
    <property type="protein sequence ID" value="EXJ85152.1"/>
    <property type="molecule type" value="Genomic_DNA"/>
</dbReference>
<evidence type="ECO:0000313" key="10">
    <source>
        <dbReference type="Proteomes" id="UP000019478"/>
    </source>
</evidence>